<feature type="compositionally biased region" description="Basic and acidic residues" evidence="3">
    <location>
        <begin position="104"/>
        <end position="116"/>
    </location>
</feature>
<comment type="subcellular location">
    <subcellularLocation>
        <location evidence="1">Nucleus</location>
    </subcellularLocation>
</comment>
<feature type="region of interest" description="Disordered" evidence="3">
    <location>
        <begin position="64"/>
        <end position="117"/>
    </location>
</feature>
<gene>
    <name evidence="4" type="ORF">RIMI_LOCUS21045173</name>
</gene>
<evidence type="ECO:0000256" key="2">
    <source>
        <dbReference type="ARBA" id="ARBA00023242"/>
    </source>
</evidence>
<accession>A0ABN9MHV6</accession>
<evidence type="ECO:0008006" key="6">
    <source>
        <dbReference type="Google" id="ProtNLM"/>
    </source>
</evidence>
<organism evidence="4 5">
    <name type="scientific">Ranitomeya imitator</name>
    <name type="common">mimic poison frog</name>
    <dbReference type="NCBI Taxonomy" id="111125"/>
    <lineage>
        <taxon>Eukaryota</taxon>
        <taxon>Metazoa</taxon>
        <taxon>Chordata</taxon>
        <taxon>Craniata</taxon>
        <taxon>Vertebrata</taxon>
        <taxon>Euteleostomi</taxon>
        <taxon>Amphibia</taxon>
        <taxon>Batrachia</taxon>
        <taxon>Anura</taxon>
        <taxon>Neobatrachia</taxon>
        <taxon>Hyloidea</taxon>
        <taxon>Dendrobatidae</taxon>
        <taxon>Dendrobatinae</taxon>
        <taxon>Ranitomeya</taxon>
    </lineage>
</organism>
<dbReference type="EMBL" id="CAUEEQ010072686">
    <property type="protein sequence ID" value="CAJ0966198.1"/>
    <property type="molecule type" value="Genomic_DNA"/>
</dbReference>
<dbReference type="PANTHER" id="PTHR46527">
    <property type="entry name" value="NUCLEOPORIN-LIKE PROTEIN 2"/>
    <property type="match status" value="1"/>
</dbReference>
<evidence type="ECO:0000313" key="4">
    <source>
        <dbReference type="EMBL" id="CAJ0966198.1"/>
    </source>
</evidence>
<evidence type="ECO:0000256" key="1">
    <source>
        <dbReference type="ARBA" id="ARBA00004123"/>
    </source>
</evidence>
<evidence type="ECO:0000313" key="5">
    <source>
        <dbReference type="Proteomes" id="UP001176940"/>
    </source>
</evidence>
<sequence length="473" mass="48959">MLDENSCEPGDSPILASRYLPAEGGSCHRTPDAASSSGAIAVPIRSEIRTAFYVFQKFNTWTNRDNDRGSSGSGDNNRNRSSKSNDSSGYYTPQNRFSSLANQDHGRDGGQDKEDGPVADIIQDMKMWEVSGQWPLSVYCVLKERQHLSGFTDVSPEELRLKYYTSHKEGNLQNYVSSVQQLVNQWKQRLCEIKDWNPFSISVLHNQLTKPPTFGGLQQSGSFGGLQQSGSFFCSSLGLQQSGSFGGLQQSGFGTSSTSADKTVAAVTFSFKPDSQSATPNAGASSSFSSAPAFGSKPSVGFGTAGTGSAASFSFAPTTTSGGSASTFNFGSPSSAPTVAAPGFGSSASSGFGGTTVSNGFGSSASAGASFGGTTTTSGFGGLSNSTGTSGFGAVPTGVSSVSTPGTSLFGQDITVSTASNTVGSSATSVVFSSALYTSRNELSQEDLQQFESKTFTLGKVPLVPPPADLLSF</sequence>
<name>A0ABN9MHV6_9NEOB</name>
<evidence type="ECO:0000256" key="3">
    <source>
        <dbReference type="SAM" id="MobiDB-lite"/>
    </source>
</evidence>
<reference evidence="4" key="1">
    <citation type="submission" date="2023-07" db="EMBL/GenBank/DDBJ databases">
        <authorList>
            <person name="Stuckert A."/>
        </authorList>
    </citation>
    <scope>NUCLEOTIDE SEQUENCE</scope>
</reference>
<protein>
    <recommendedName>
        <fullName evidence="6">Nucleoporin-like protein 2</fullName>
    </recommendedName>
</protein>
<keyword evidence="2" id="KW-0539">Nucleus</keyword>
<proteinExistence type="predicted"/>
<dbReference type="PANTHER" id="PTHR46527:SF1">
    <property type="entry name" value="NUCLEOPORIN NUP42"/>
    <property type="match status" value="1"/>
</dbReference>
<comment type="caution">
    <text evidence="4">The sequence shown here is derived from an EMBL/GenBank/DDBJ whole genome shotgun (WGS) entry which is preliminary data.</text>
</comment>
<keyword evidence="5" id="KW-1185">Reference proteome</keyword>
<dbReference type="Proteomes" id="UP001176940">
    <property type="component" value="Unassembled WGS sequence"/>
</dbReference>
<feature type="compositionally biased region" description="Polar residues" evidence="3">
    <location>
        <begin position="90"/>
        <end position="102"/>
    </location>
</feature>
<dbReference type="InterPro" id="IPR051767">
    <property type="entry name" value="Nucleoporin_NUP42"/>
</dbReference>